<gene>
    <name evidence="2" type="ORF">KL86CLO1_10429</name>
</gene>
<keyword evidence="1" id="KW-0812">Transmembrane</keyword>
<name>A0A212J3Q1_9FIRM</name>
<organism evidence="2">
    <name type="scientific">uncultured Eubacteriales bacterium</name>
    <dbReference type="NCBI Taxonomy" id="172733"/>
    <lineage>
        <taxon>Bacteria</taxon>
        <taxon>Bacillati</taxon>
        <taxon>Bacillota</taxon>
        <taxon>Clostridia</taxon>
        <taxon>Eubacteriales</taxon>
        <taxon>environmental samples</taxon>
    </lineage>
</organism>
<feature type="transmembrane region" description="Helical" evidence="1">
    <location>
        <begin position="269"/>
        <end position="290"/>
    </location>
</feature>
<sequence length="327" mass="35598">MEINRKELKRAARESMRGIRPNVMKVSLVYLLLSTGVSLLINFVVANPAEEIYRAVFAALNGAGYEQIITIMDSVGSEWTVGITFLNALLFFYGIALSFGYTVYTLRRTDAESAGYGTLLSGFGQLSRVIVMEFAVIVFTLAWGCLVMVPAVIVSVVVVMALIMGLGGSGLAVVLGIVFVYVVVFAAILVLVYLTGRYALASYILADHPEISGLEAVRRSRSLLHSRLGEVFKLSLSFLGWELLGVLLSLVAGGVGLGVMVAGYYSGNILLMGLGAYVVVIFATLVEILFQMWLLPYIQGTYAQYYRTLLPKAVSQINLEADRPEPF</sequence>
<feature type="transmembrane region" description="Helical" evidence="1">
    <location>
        <begin position="134"/>
        <end position="164"/>
    </location>
</feature>
<dbReference type="AlphaFoldDB" id="A0A212J3Q1"/>
<feature type="transmembrane region" description="Helical" evidence="1">
    <location>
        <begin position="170"/>
        <end position="194"/>
    </location>
</feature>
<dbReference type="EMBL" id="FLUN01000001">
    <property type="protein sequence ID" value="SBV93805.1"/>
    <property type="molecule type" value="Genomic_DNA"/>
</dbReference>
<feature type="transmembrane region" description="Helical" evidence="1">
    <location>
        <begin position="243"/>
        <end position="263"/>
    </location>
</feature>
<keyword evidence="1" id="KW-0472">Membrane</keyword>
<dbReference type="InterPro" id="IPR010380">
    <property type="entry name" value="DUF975"/>
</dbReference>
<evidence type="ECO:0000256" key="1">
    <source>
        <dbReference type="SAM" id="Phobius"/>
    </source>
</evidence>
<reference evidence="2" key="1">
    <citation type="submission" date="2016-04" db="EMBL/GenBank/DDBJ databases">
        <authorList>
            <person name="Evans L.H."/>
            <person name="Alamgir A."/>
            <person name="Owens N."/>
            <person name="Weber N.D."/>
            <person name="Virtaneva K."/>
            <person name="Barbian K."/>
            <person name="Babar A."/>
            <person name="Rosenke K."/>
        </authorList>
    </citation>
    <scope>NUCLEOTIDE SEQUENCE</scope>
    <source>
        <strain evidence="2">86</strain>
    </source>
</reference>
<dbReference type="PANTHER" id="PTHR40076">
    <property type="entry name" value="MEMBRANE PROTEIN-RELATED"/>
    <property type="match status" value="1"/>
</dbReference>
<dbReference type="PANTHER" id="PTHR40076:SF1">
    <property type="entry name" value="MEMBRANE PROTEIN"/>
    <property type="match status" value="1"/>
</dbReference>
<evidence type="ECO:0008006" key="3">
    <source>
        <dbReference type="Google" id="ProtNLM"/>
    </source>
</evidence>
<protein>
    <recommendedName>
        <fullName evidence="3">DUF975 family protein</fullName>
    </recommendedName>
</protein>
<keyword evidence="1" id="KW-1133">Transmembrane helix</keyword>
<feature type="transmembrane region" description="Helical" evidence="1">
    <location>
        <begin position="79"/>
        <end position="104"/>
    </location>
</feature>
<feature type="transmembrane region" description="Helical" evidence="1">
    <location>
        <begin position="23"/>
        <end position="45"/>
    </location>
</feature>
<accession>A0A212J3Q1</accession>
<proteinExistence type="predicted"/>
<dbReference type="Pfam" id="PF06161">
    <property type="entry name" value="DUF975"/>
    <property type="match status" value="1"/>
</dbReference>
<evidence type="ECO:0000313" key="2">
    <source>
        <dbReference type="EMBL" id="SBV93805.1"/>
    </source>
</evidence>